<evidence type="ECO:0000313" key="1">
    <source>
        <dbReference type="EMBL" id="SCX95328.1"/>
    </source>
</evidence>
<dbReference type="Proteomes" id="UP000183047">
    <property type="component" value="Unassembled WGS sequence"/>
</dbReference>
<dbReference type="RefSeq" id="WP_074461624.1">
    <property type="nucleotide sequence ID" value="NZ_FMUR01000005.1"/>
</dbReference>
<dbReference type="OrthoDB" id="5432414at2"/>
<dbReference type="AlphaFoldDB" id="A0A1G5BYW6"/>
<organism evidence="1 2">
    <name type="scientific">Butyrivibrio hungatei</name>
    <dbReference type="NCBI Taxonomy" id="185008"/>
    <lineage>
        <taxon>Bacteria</taxon>
        <taxon>Bacillati</taxon>
        <taxon>Bacillota</taxon>
        <taxon>Clostridia</taxon>
        <taxon>Lachnospirales</taxon>
        <taxon>Lachnospiraceae</taxon>
        <taxon>Butyrivibrio</taxon>
    </lineage>
</organism>
<dbReference type="InterPro" id="IPR023811">
    <property type="entry name" value="CHP04076"/>
</dbReference>
<evidence type="ECO:0000313" key="2">
    <source>
        <dbReference type="Proteomes" id="UP000183047"/>
    </source>
</evidence>
<keyword evidence="2" id="KW-1185">Reference proteome</keyword>
<gene>
    <name evidence="1" type="ORF">SAMN02910451_00888</name>
</gene>
<reference evidence="2" key="1">
    <citation type="submission" date="2016-10" db="EMBL/GenBank/DDBJ databases">
        <authorList>
            <person name="Varghese N."/>
            <person name="Submissions S."/>
        </authorList>
    </citation>
    <scope>NUCLEOTIDE SEQUENCE [LARGE SCALE GENOMIC DNA]</scope>
    <source>
        <strain evidence="2">XBD2006</strain>
    </source>
</reference>
<proteinExistence type="predicted"/>
<name>A0A1G5BYW6_9FIRM</name>
<dbReference type="NCBIfam" id="TIGR04076">
    <property type="entry name" value="TIGR04076 family protein"/>
    <property type="match status" value="1"/>
</dbReference>
<protein>
    <submittedName>
        <fullName evidence="1">TIGR04076 family protein</fullName>
    </submittedName>
</protein>
<accession>A0A1G5BYW6</accession>
<dbReference type="EMBL" id="FMUR01000005">
    <property type="protein sequence ID" value="SCX95328.1"/>
    <property type="molecule type" value="Genomic_DNA"/>
</dbReference>
<sequence>MRVKISVIRKEFYGDLAEEYLVDGKEAGACPVLEVGNEFFYEGGAVMPEGFCPVAWLDIYSSLCALMSGNNIISDWYKNPKTKILCCTDGTRPVVFKLEQVTD</sequence>